<keyword evidence="3" id="KW-0808">Transferase</keyword>
<dbReference type="GO" id="GO:0061630">
    <property type="term" value="F:ubiquitin protein ligase activity"/>
    <property type="evidence" value="ECO:0007669"/>
    <property type="project" value="UniProtKB-EC"/>
</dbReference>
<dbReference type="EMBL" id="ML993613">
    <property type="protein sequence ID" value="KAF2162571.1"/>
    <property type="molecule type" value="Genomic_DNA"/>
</dbReference>
<evidence type="ECO:0000256" key="3">
    <source>
        <dbReference type="ARBA" id="ARBA00022679"/>
    </source>
</evidence>
<dbReference type="SUPFAM" id="SSF57850">
    <property type="entry name" value="RING/U-box"/>
    <property type="match status" value="1"/>
</dbReference>
<evidence type="ECO:0000256" key="5">
    <source>
        <dbReference type="ARBA" id="ARBA00022737"/>
    </source>
</evidence>
<evidence type="ECO:0000256" key="2">
    <source>
        <dbReference type="ARBA" id="ARBA00012251"/>
    </source>
</evidence>
<name>A0A6A6C687_ZASCE</name>
<evidence type="ECO:0000256" key="1">
    <source>
        <dbReference type="ARBA" id="ARBA00001798"/>
    </source>
</evidence>
<evidence type="ECO:0000313" key="12">
    <source>
        <dbReference type="Proteomes" id="UP000799537"/>
    </source>
</evidence>
<accession>A0A6A6C687</accession>
<dbReference type="Gene3D" id="3.30.40.10">
    <property type="entry name" value="Zinc/RING finger domain, C3HC4 (zinc finger)"/>
    <property type="match status" value="1"/>
</dbReference>
<keyword evidence="4" id="KW-0479">Metal-binding</keyword>
<keyword evidence="7" id="KW-0833">Ubl conjugation pathway</keyword>
<dbReference type="GeneID" id="54561736"/>
<dbReference type="PANTHER" id="PTHR11685">
    <property type="entry name" value="RBR FAMILY RING FINGER AND IBR DOMAIN-CONTAINING"/>
    <property type="match status" value="1"/>
</dbReference>
<keyword evidence="9" id="KW-1133">Transmembrane helix</keyword>
<dbReference type="CDD" id="cd20335">
    <property type="entry name" value="BRcat_RBR"/>
    <property type="match status" value="1"/>
</dbReference>
<feature type="domain" description="RING-type" evidence="10">
    <location>
        <begin position="147"/>
        <end position="303"/>
    </location>
</feature>
<dbReference type="OrthoDB" id="1431934at2759"/>
<keyword evidence="6" id="KW-0863">Zinc-finger</keyword>
<reference evidence="11" key="1">
    <citation type="journal article" date="2020" name="Stud. Mycol.">
        <title>101 Dothideomycetes genomes: a test case for predicting lifestyles and emergence of pathogens.</title>
        <authorList>
            <person name="Haridas S."/>
            <person name="Albert R."/>
            <person name="Binder M."/>
            <person name="Bloem J."/>
            <person name="Labutti K."/>
            <person name="Salamov A."/>
            <person name="Andreopoulos B."/>
            <person name="Baker S."/>
            <person name="Barry K."/>
            <person name="Bills G."/>
            <person name="Bluhm B."/>
            <person name="Cannon C."/>
            <person name="Castanera R."/>
            <person name="Culley D."/>
            <person name="Daum C."/>
            <person name="Ezra D."/>
            <person name="Gonzalez J."/>
            <person name="Henrissat B."/>
            <person name="Kuo A."/>
            <person name="Liang C."/>
            <person name="Lipzen A."/>
            <person name="Lutzoni F."/>
            <person name="Magnuson J."/>
            <person name="Mondo S."/>
            <person name="Nolan M."/>
            <person name="Ohm R."/>
            <person name="Pangilinan J."/>
            <person name="Park H.-J."/>
            <person name="Ramirez L."/>
            <person name="Alfaro M."/>
            <person name="Sun H."/>
            <person name="Tritt A."/>
            <person name="Yoshinaga Y."/>
            <person name="Zwiers L.-H."/>
            <person name="Turgeon B."/>
            <person name="Goodwin S."/>
            <person name="Spatafora J."/>
            <person name="Crous P."/>
            <person name="Grigoriev I."/>
        </authorList>
    </citation>
    <scope>NUCLEOTIDE SEQUENCE</scope>
    <source>
        <strain evidence="11">ATCC 36951</strain>
    </source>
</reference>
<dbReference type="InterPro" id="IPR013083">
    <property type="entry name" value="Znf_RING/FYVE/PHD"/>
</dbReference>
<evidence type="ECO:0000256" key="4">
    <source>
        <dbReference type="ARBA" id="ARBA00022723"/>
    </source>
</evidence>
<dbReference type="RefSeq" id="XP_033663460.1">
    <property type="nucleotide sequence ID" value="XM_033808464.1"/>
</dbReference>
<keyword evidence="9" id="KW-0472">Membrane</keyword>
<evidence type="ECO:0000256" key="7">
    <source>
        <dbReference type="ARBA" id="ARBA00022786"/>
    </source>
</evidence>
<keyword evidence="9" id="KW-0812">Transmembrane</keyword>
<proteinExistence type="predicted"/>
<dbReference type="PROSITE" id="PS51873">
    <property type="entry name" value="TRIAD"/>
    <property type="match status" value="1"/>
</dbReference>
<dbReference type="InterPro" id="IPR031127">
    <property type="entry name" value="E3_UB_ligase_RBR"/>
</dbReference>
<sequence length="303" mass="33644">MNLRWLQTTLHRTVEHKPQETATGTHPSKDPPCDSTTLIDLLLGLEPREIPEDCQTFPQHAQGTCVVSTRLEHRTCRAPMFPTDATPLPGIPASLLPAAGLGDLSDDDKLIGILLTMILVAYVISALLLLAYGVVKLLNSTLAKRTQGVVCIVCDEHFYEVPRLPKDCRTEHASATCRSCWQQWLSSQLSQMAVGEIHCAQCKTRLTQNDFRALATLDLSQRYLQLEARSHLSTDKDIVWCLAPDCTSAQVHEGGDIFKCIACGFRQCVACNTPWHTGLTCEEAQRRRERSQRGANAAHDEDE</sequence>
<gene>
    <name evidence="11" type="ORF">M409DRAFT_27193</name>
</gene>
<keyword evidence="12" id="KW-1185">Reference proteome</keyword>
<feature type="transmembrane region" description="Helical" evidence="9">
    <location>
        <begin position="110"/>
        <end position="135"/>
    </location>
</feature>
<dbReference type="Proteomes" id="UP000799537">
    <property type="component" value="Unassembled WGS sequence"/>
</dbReference>
<evidence type="ECO:0000313" key="11">
    <source>
        <dbReference type="EMBL" id="KAF2162571.1"/>
    </source>
</evidence>
<evidence type="ECO:0000259" key="10">
    <source>
        <dbReference type="PROSITE" id="PS51873"/>
    </source>
</evidence>
<protein>
    <recommendedName>
        <fullName evidence="2">RBR-type E3 ubiquitin transferase</fullName>
        <ecNumber evidence="2">2.3.2.31</ecNumber>
    </recommendedName>
</protein>
<dbReference type="InterPro" id="IPR002867">
    <property type="entry name" value="IBR_dom"/>
</dbReference>
<dbReference type="SMART" id="SM00647">
    <property type="entry name" value="IBR"/>
    <property type="match status" value="1"/>
</dbReference>
<dbReference type="InterPro" id="IPR044066">
    <property type="entry name" value="TRIAD_supradom"/>
</dbReference>
<evidence type="ECO:0000256" key="6">
    <source>
        <dbReference type="ARBA" id="ARBA00022771"/>
    </source>
</evidence>
<evidence type="ECO:0000256" key="9">
    <source>
        <dbReference type="SAM" id="Phobius"/>
    </source>
</evidence>
<keyword evidence="8" id="KW-0862">Zinc</keyword>
<keyword evidence="5" id="KW-0677">Repeat</keyword>
<organism evidence="11 12">
    <name type="scientific">Zasmidium cellare ATCC 36951</name>
    <dbReference type="NCBI Taxonomy" id="1080233"/>
    <lineage>
        <taxon>Eukaryota</taxon>
        <taxon>Fungi</taxon>
        <taxon>Dikarya</taxon>
        <taxon>Ascomycota</taxon>
        <taxon>Pezizomycotina</taxon>
        <taxon>Dothideomycetes</taxon>
        <taxon>Dothideomycetidae</taxon>
        <taxon>Mycosphaerellales</taxon>
        <taxon>Mycosphaerellaceae</taxon>
        <taxon>Zasmidium</taxon>
    </lineage>
</organism>
<dbReference type="AlphaFoldDB" id="A0A6A6C687"/>
<dbReference type="EC" id="2.3.2.31" evidence="2"/>
<evidence type="ECO:0000256" key="8">
    <source>
        <dbReference type="ARBA" id="ARBA00022833"/>
    </source>
</evidence>
<dbReference type="GO" id="GO:0016567">
    <property type="term" value="P:protein ubiquitination"/>
    <property type="evidence" value="ECO:0007669"/>
    <property type="project" value="InterPro"/>
</dbReference>
<comment type="catalytic activity">
    <reaction evidence="1">
        <text>[E2 ubiquitin-conjugating enzyme]-S-ubiquitinyl-L-cysteine + [acceptor protein]-L-lysine = [E2 ubiquitin-conjugating enzyme]-L-cysteine + [acceptor protein]-N(6)-ubiquitinyl-L-lysine.</text>
        <dbReference type="EC" id="2.3.2.31"/>
    </reaction>
</comment>
<dbReference type="GO" id="GO:0008270">
    <property type="term" value="F:zinc ion binding"/>
    <property type="evidence" value="ECO:0007669"/>
    <property type="project" value="UniProtKB-KW"/>
</dbReference>
<dbReference type="Pfam" id="PF01485">
    <property type="entry name" value="IBR"/>
    <property type="match status" value="1"/>
</dbReference>